<organism evidence="1 2">
    <name type="scientific">Austropuccinia psidii MF-1</name>
    <dbReference type="NCBI Taxonomy" id="1389203"/>
    <lineage>
        <taxon>Eukaryota</taxon>
        <taxon>Fungi</taxon>
        <taxon>Dikarya</taxon>
        <taxon>Basidiomycota</taxon>
        <taxon>Pucciniomycotina</taxon>
        <taxon>Pucciniomycetes</taxon>
        <taxon>Pucciniales</taxon>
        <taxon>Sphaerophragmiaceae</taxon>
        <taxon>Austropuccinia</taxon>
    </lineage>
</organism>
<accession>A0A9Q3PC71</accession>
<evidence type="ECO:0000313" key="2">
    <source>
        <dbReference type="Proteomes" id="UP000765509"/>
    </source>
</evidence>
<dbReference type="AlphaFoldDB" id="A0A9Q3PC71"/>
<evidence type="ECO:0000313" key="1">
    <source>
        <dbReference type="EMBL" id="MBW0554496.1"/>
    </source>
</evidence>
<dbReference type="EMBL" id="AVOT02061201">
    <property type="protein sequence ID" value="MBW0554496.1"/>
    <property type="molecule type" value="Genomic_DNA"/>
</dbReference>
<sequence>MEYRYHEGYTHDWFTLLQETQLAYITIQHSTTGKTPSLIERCWKPLFPVDHLKNNLLQILPTEKEFNDMWKKTCDTDAIFLAKAKEYNKQRYDNPHKEPDFREV</sequence>
<dbReference type="Proteomes" id="UP000765509">
    <property type="component" value="Unassembled WGS sequence"/>
</dbReference>
<proteinExistence type="predicted"/>
<comment type="caution">
    <text evidence="1">The sequence shown here is derived from an EMBL/GenBank/DDBJ whole genome shotgun (WGS) entry which is preliminary data.</text>
</comment>
<name>A0A9Q3PC71_9BASI</name>
<dbReference type="OrthoDB" id="3158924at2759"/>
<reference evidence="1" key="1">
    <citation type="submission" date="2021-03" db="EMBL/GenBank/DDBJ databases">
        <title>Draft genome sequence of rust myrtle Austropuccinia psidii MF-1, a brazilian biotype.</title>
        <authorList>
            <person name="Quecine M.C."/>
            <person name="Pachon D.M.R."/>
            <person name="Bonatelli M.L."/>
            <person name="Correr F.H."/>
            <person name="Franceschini L.M."/>
            <person name="Leite T.F."/>
            <person name="Margarido G.R.A."/>
            <person name="Almeida C.A."/>
            <person name="Ferrarezi J.A."/>
            <person name="Labate C.A."/>
        </authorList>
    </citation>
    <scope>NUCLEOTIDE SEQUENCE</scope>
    <source>
        <strain evidence="1">MF-1</strain>
    </source>
</reference>
<gene>
    <name evidence="1" type="ORF">O181_094211</name>
</gene>
<keyword evidence="2" id="KW-1185">Reference proteome</keyword>
<protein>
    <submittedName>
        <fullName evidence="1">Uncharacterized protein</fullName>
    </submittedName>
</protein>